<accession>A0A485KGS1</accession>
<evidence type="ECO:0000313" key="1">
    <source>
        <dbReference type="EMBL" id="KAF0710168.1"/>
    </source>
</evidence>
<evidence type="ECO:0000313" key="2">
    <source>
        <dbReference type="EMBL" id="VFT82665.1"/>
    </source>
</evidence>
<dbReference type="EMBL" id="VJMH01002082">
    <property type="protein sequence ID" value="KAF0710168.1"/>
    <property type="molecule type" value="Genomic_DNA"/>
</dbReference>
<keyword evidence="3" id="KW-1185">Reference proteome</keyword>
<protein>
    <submittedName>
        <fullName evidence="2">Aste57867_5619 protein</fullName>
    </submittedName>
</protein>
<reference evidence="2 3" key="1">
    <citation type="submission" date="2019-03" db="EMBL/GenBank/DDBJ databases">
        <authorList>
            <person name="Gaulin E."/>
            <person name="Dumas B."/>
        </authorList>
    </citation>
    <scope>NUCLEOTIDE SEQUENCE [LARGE SCALE GENOMIC DNA]</scope>
    <source>
        <strain evidence="2">CBS 568.67</strain>
    </source>
</reference>
<gene>
    <name evidence="2" type="primary">Aste57867_5619</name>
    <name evidence="1" type="ORF">As57867_005606</name>
    <name evidence="2" type="ORF">ASTE57867_5619</name>
</gene>
<organism evidence="2 3">
    <name type="scientific">Aphanomyces stellatus</name>
    <dbReference type="NCBI Taxonomy" id="120398"/>
    <lineage>
        <taxon>Eukaryota</taxon>
        <taxon>Sar</taxon>
        <taxon>Stramenopiles</taxon>
        <taxon>Oomycota</taxon>
        <taxon>Saprolegniomycetes</taxon>
        <taxon>Saprolegniales</taxon>
        <taxon>Verrucalvaceae</taxon>
        <taxon>Aphanomyces</taxon>
    </lineage>
</organism>
<name>A0A485KGS1_9STRA</name>
<dbReference type="EMBL" id="CAADRA010002084">
    <property type="protein sequence ID" value="VFT82665.1"/>
    <property type="molecule type" value="Genomic_DNA"/>
</dbReference>
<evidence type="ECO:0000313" key="3">
    <source>
        <dbReference type="Proteomes" id="UP000332933"/>
    </source>
</evidence>
<dbReference type="AlphaFoldDB" id="A0A485KGS1"/>
<dbReference type="Proteomes" id="UP000332933">
    <property type="component" value="Unassembled WGS sequence"/>
</dbReference>
<proteinExistence type="predicted"/>
<sequence>MAKNDEPAFETLFDPVFDAFVAEFDPNCVLTGASFYTIASKYTVSSPAAPAHPCPSVPCRDMWRLWLEGDDRSAHVPYCRYGGWTTKTDNYAAAARVMEVLTQIAIDQEIVDSVATLVDVVSADPSATERIFDQVFPRFVDQFTATAQHYIHATHVCQSIAT</sequence>
<reference evidence="1" key="2">
    <citation type="submission" date="2019-06" db="EMBL/GenBank/DDBJ databases">
        <title>Genomics analysis of Aphanomyces spp. identifies a new class of oomycete effector associated with host adaptation.</title>
        <authorList>
            <person name="Gaulin E."/>
        </authorList>
    </citation>
    <scope>NUCLEOTIDE SEQUENCE</scope>
    <source>
        <strain evidence="1">CBS 578.67</strain>
    </source>
</reference>